<comment type="caution">
    <text evidence="1">The sequence shown here is derived from an EMBL/GenBank/DDBJ whole genome shotgun (WGS) entry which is preliminary data.</text>
</comment>
<accession>A0ACC3AGL2</accession>
<sequence>MTDSMNLITAQITFLDTCVVLVHIPNDCYPFFVQPILRILFGESYGSDSHSTAWTDRHDFLNLSITPIGCSLICSTALADKHLRSLANQFNNLLTNTKSKTKPATIEISHDEYTAIQVEGQGLDAGQRVLDLTGPLAMAGISIFFVTSYFCDYILVPTKSRHIVTTTLQQRGFVFSKEADAYVSQLSPTLQHSPVHERPQTASSSGSEGRSWSQSVPTTPPAKDIPELQIRTFTKLMKNGIEPIVKPKLRLVSCAAGRDFCAKDRDKLKNDLMQVLLATNAHSATNGARPESRQDTGLGIQHLDPDDAQDFSAIFLSVTLSEEPISIFMEERLLPRLASTLLCSKGAEDILVPIILDLRSLGWTATGIVGGVAGRLSQGPVSITGRLELEGSVSPQGIGRDEEPVEISFLSSAKAGSVIVRADQLNQAVRALQMGMEEVQGRK</sequence>
<evidence type="ECO:0000313" key="2">
    <source>
        <dbReference type="Proteomes" id="UP001172386"/>
    </source>
</evidence>
<gene>
    <name evidence="1" type="ORF">H2198_001847</name>
</gene>
<protein>
    <submittedName>
        <fullName evidence="1">Uncharacterized protein</fullName>
    </submittedName>
</protein>
<reference evidence="1" key="1">
    <citation type="submission" date="2022-10" db="EMBL/GenBank/DDBJ databases">
        <title>Culturing micro-colonial fungi from biological soil crusts in the Mojave desert and describing Neophaeococcomyces mojavensis, and introducing the new genera and species Taxawa tesnikishii.</title>
        <authorList>
            <person name="Kurbessoian T."/>
            <person name="Stajich J.E."/>
        </authorList>
    </citation>
    <scope>NUCLEOTIDE SEQUENCE</scope>
    <source>
        <strain evidence="1">JES_112</strain>
    </source>
</reference>
<evidence type="ECO:0000313" key="1">
    <source>
        <dbReference type="EMBL" id="KAJ9661671.1"/>
    </source>
</evidence>
<keyword evidence="2" id="KW-1185">Reference proteome</keyword>
<organism evidence="1 2">
    <name type="scientific">Neophaeococcomyces mojaviensis</name>
    <dbReference type="NCBI Taxonomy" id="3383035"/>
    <lineage>
        <taxon>Eukaryota</taxon>
        <taxon>Fungi</taxon>
        <taxon>Dikarya</taxon>
        <taxon>Ascomycota</taxon>
        <taxon>Pezizomycotina</taxon>
        <taxon>Eurotiomycetes</taxon>
        <taxon>Chaetothyriomycetidae</taxon>
        <taxon>Chaetothyriales</taxon>
        <taxon>Chaetothyriales incertae sedis</taxon>
        <taxon>Neophaeococcomyces</taxon>
    </lineage>
</organism>
<name>A0ACC3AGL2_9EURO</name>
<dbReference type="EMBL" id="JAPDRQ010000021">
    <property type="protein sequence ID" value="KAJ9661671.1"/>
    <property type="molecule type" value="Genomic_DNA"/>
</dbReference>
<proteinExistence type="predicted"/>
<dbReference type="Proteomes" id="UP001172386">
    <property type="component" value="Unassembled WGS sequence"/>
</dbReference>